<dbReference type="EMBL" id="JAMGBA010000002">
    <property type="protein sequence ID" value="MCL6699353.1"/>
    <property type="molecule type" value="Genomic_DNA"/>
</dbReference>
<proteinExistence type="predicted"/>
<comment type="caution">
    <text evidence="1">The sequence shown here is derived from an EMBL/GenBank/DDBJ whole genome shotgun (WGS) entry which is preliminary data.</text>
</comment>
<reference evidence="1 2" key="1">
    <citation type="submission" date="2022-05" db="EMBL/GenBank/DDBJ databases">
        <authorList>
            <person name="Jo J.-H."/>
            <person name="Im W.-T."/>
        </authorList>
    </citation>
    <scope>NUCLEOTIDE SEQUENCE [LARGE SCALE GENOMIC DNA]</scope>
    <source>
        <strain evidence="1 2">NSE70-1</strain>
    </source>
</reference>
<protein>
    <recommendedName>
        <fullName evidence="3">C-type lysozyme inhibitor domain-containing protein</fullName>
    </recommendedName>
</protein>
<dbReference type="RefSeq" id="WP_249904772.1">
    <property type="nucleotide sequence ID" value="NZ_JAMGBA010000002.1"/>
</dbReference>
<keyword evidence="2" id="KW-1185">Reference proteome</keyword>
<accession>A0ABT0RWZ8</accession>
<name>A0ABT0RWZ8_9SPHN</name>
<sequence length="131" mass="13520">MIRNLSLIAVGLLALAACKPETITGGEQPDPMAHELANAAPVELPPSIAASKTYRCKDNSLVQIDWLAENKGAYVHGADRTQTHVKPAEAVEGQPASTDLTAEGGYVLKGSATASTVNLTLPGKGAQVCKG</sequence>
<evidence type="ECO:0000313" key="2">
    <source>
        <dbReference type="Proteomes" id="UP001203410"/>
    </source>
</evidence>
<evidence type="ECO:0008006" key="3">
    <source>
        <dbReference type="Google" id="ProtNLM"/>
    </source>
</evidence>
<dbReference type="Proteomes" id="UP001203410">
    <property type="component" value="Unassembled WGS sequence"/>
</dbReference>
<dbReference type="PROSITE" id="PS51257">
    <property type="entry name" value="PROKAR_LIPOPROTEIN"/>
    <property type="match status" value="1"/>
</dbReference>
<evidence type="ECO:0000313" key="1">
    <source>
        <dbReference type="EMBL" id="MCL6699353.1"/>
    </source>
</evidence>
<gene>
    <name evidence="1" type="ORF">LZ496_11250</name>
</gene>
<organism evidence="1 2">
    <name type="scientific">Sphingomonas caseinilyticus</name>
    <dbReference type="NCBI Taxonomy" id="2908205"/>
    <lineage>
        <taxon>Bacteria</taxon>
        <taxon>Pseudomonadati</taxon>
        <taxon>Pseudomonadota</taxon>
        <taxon>Alphaproteobacteria</taxon>
        <taxon>Sphingomonadales</taxon>
        <taxon>Sphingomonadaceae</taxon>
        <taxon>Sphingomonas</taxon>
    </lineage>
</organism>